<dbReference type="AlphaFoldDB" id="A0A8S2XFD6"/>
<accession>A0A8S2XFD6</accession>
<protein>
    <recommendedName>
        <fullName evidence="3">HTH CENPB-type domain-containing protein</fullName>
    </recommendedName>
</protein>
<dbReference type="OrthoDB" id="10051656at2759"/>
<feature type="region of interest" description="Disordered" evidence="2">
    <location>
        <begin position="61"/>
        <end position="99"/>
    </location>
</feature>
<keyword evidence="1" id="KW-0238">DNA-binding</keyword>
<evidence type="ECO:0000313" key="4">
    <source>
        <dbReference type="EMBL" id="CAF4492649.1"/>
    </source>
</evidence>
<dbReference type="Proteomes" id="UP000681722">
    <property type="component" value="Unassembled WGS sequence"/>
</dbReference>
<feature type="compositionally biased region" description="Acidic residues" evidence="2">
    <location>
        <begin position="62"/>
        <end position="99"/>
    </location>
</feature>
<reference evidence="4" key="1">
    <citation type="submission" date="2021-02" db="EMBL/GenBank/DDBJ databases">
        <authorList>
            <person name="Nowell W R."/>
        </authorList>
    </citation>
    <scope>NUCLEOTIDE SEQUENCE</scope>
</reference>
<dbReference type="GO" id="GO:0005634">
    <property type="term" value="C:nucleus"/>
    <property type="evidence" value="ECO:0007669"/>
    <property type="project" value="TreeGrafter"/>
</dbReference>
<gene>
    <name evidence="4" type="ORF">SRO942_LOCUS44410</name>
</gene>
<evidence type="ECO:0000256" key="2">
    <source>
        <dbReference type="SAM" id="MobiDB-lite"/>
    </source>
</evidence>
<dbReference type="EMBL" id="CAJOBC010104568">
    <property type="protein sequence ID" value="CAF4492649.1"/>
    <property type="molecule type" value="Genomic_DNA"/>
</dbReference>
<dbReference type="InterPro" id="IPR006600">
    <property type="entry name" value="HTH_CenpB_DNA-bd_dom"/>
</dbReference>
<dbReference type="PANTHER" id="PTHR19303">
    <property type="entry name" value="TRANSPOSON"/>
    <property type="match status" value="1"/>
</dbReference>
<evidence type="ECO:0000256" key="1">
    <source>
        <dbReference type="ARBA" id="ARBA00023125"/>
    </source>
</evidence>
<feature type="domain" description="HTH CENPB-type" evidence="3">
    <location>
        <begin position="175"/>
        <end position="246"/>
    </location>
</feature>
<organism evidence="4 5">
    <name type="scientific">Didymodactylos carnosus</name>
    <dbReference type="NCBI Taxonomy" id="1234261"/>
    <lineage>
        <taxon>Eukaryota</taxon>
        <taxon>Metazoa</taxon>
        <taxon>Spiralia</taxon>
        <taxon>Gnathifera</taxon>
        <taxon>Rotifera</taxon>
        <taxon>Eurotatoria</taxon>
        <taxon>Bdelloidea</taxon>
        <taxon>Philodinida</taxon>
        <taxon>Philodinidae</taxon>
        <taxon>Didymodactylos</taxon>
    </lineage>
</organism>
<dbReference type="InterPro" id="IPR004875">
    <property type="entry name" value="DDE_SF_endonuclease_dom"/>
</dbReference>
<proteinExistence type="predicted"/>
<dbReference type="PROSITE" id="PS51253">
    <property type="entry name" value="HTH_CENPB"/>
    <property type="match status" value="1"/>
</dbReference>
<sequence>MINPHRVAELLSNLISERLSLDDRNNTDSKRNEEVAKHLYDHVESILESSQYSFESEHTIDFNDDSNTEQLQDNEEEDENDEEEEEVEKDDEEDEQQQMNNDDEQFDEEFMEVDNDQHYHLQKEFSIPYMKQAIDFYDQINEKTGRISHSWKAFHHRFPKVKNRSYIERFRKYLESSGTKKQKFDQINQYTYNKFKKARSEFHFVHDIHLKRWALQKAREINDRTFEASDSWILHFKRRHALCSRKVTKLITQREVVDADTINDSANDFANKIKKLLPHYRGRNVLNTDQTGLEIEMVGNRTLSFKGEKATFGKVRSVHNTSHSYTVQFITSLTGQPIGKCYLCLKEKNGHMSDNIKKDLFQASNVTTTCSQSGKLTSSLVEYWIHNVLKPTVDNEKVLLLLDVWCGQTDQKLYSTMKHFRLEIIPKKTTSMIQPLDITFNRQYKHIIRTIYDHVRLYHINCNLSQRKNIIKLTSLCYNQICSKKFLTDASIQLVSRRLC</sequence>
<name>A0A8S2XFD6_9BILA</name>
<evidence type="ECO:0000259" key="3">
    <source>
        <dbReference type="PROSITE" id="PS51253"/>
    </source>
</evidence>
<comment type="caution">
    <text evidence="4">The sequence shown here is derived from an EMBL/GenBank/DDBJ whole genome shotgun (WGS) entry which is preliminary data.</text>
</comment>
<evidence type="ECO:0000313" key="5">
    <source>
        <dbReference type="Proteomes" id="UP000681722"/>
    </source>
</evidence>
<dbReference type="PANTHER" id="PTHR19303:SF73">
    <property type="entry name" value="PROTEIN PDC2"/>
    <property type="match status" value="1"/>
</dbReference>
<dbReference type="Pfam" id="PF03184">
    <property type="entry name" value="DDE_1"/>
    <property type="match status" value="1"/>
</dbReference>
<dbReference type="GO" id="GO:0003677">
    <property type="term" value="F:DNA binding"/>
    <property type="evidence" value="ECO:0007669"/>
    <property type="project" value="UniProtKB-KW"/>
</dbReference>
<dbReference type="InterPro" id="IPR050863">
    <property type="entry name" value="CenT-Element_Derived"/>
</dbReference>